<proteinExistence type="evidence at transcript level"/>
<organism evidence="2">
    <name type="scientific">Hordeum vulgare subsp. vulgare</name>
    <name type="common">Domesticated barley</name>
    <dbReference type="NCBI Taxonomy" id="112509"/>
    <lineage>
        <taxon>Eukaryota</taxon>
        <taxon>Viridiplantae</taxon>
        <taxon>Streptophyta</taxon>
        <taxon>Embryophyta</taxon>
        <taxon>Tracheophyta</taxon>
        <taxon>Spermatophyta</taxon>
        <taxon>Magnoliopsida</taxon>
        <taxon>Liliopsida</taxon>
        <taxon>Poales</taxon>
        <taxon>Poaceae</taxon>
        <taxon>BOP clade</taxon>
        <taxon>Pooideae</taxon>
        <taxon>Triticodae</taxon>
        <taxon>Triticeae</taxon>
        <taxon>Hordeinae</taxon>
        <taxon>Hordeum</taxon>
    </lineage>
</organism>
<dbReference type="AlphaFoldDB" id="F2E1B6"/>
<protein>
    <submittedName>
        <fullName evidence="2">Predicted protein</fullName>
    </submittedName>
</protein>
<name>F2E1B6_HORVV</name>
<dbReference type="EMBL" id="AK369937">
    <property type="protein sequence ID" value="BAK01138.1"/>
    <property type="molecule type" value="mRNA"/>
</dbReference>
<accession>F2E1B6</accession>
<evidence type="ECO:0000256" key="1">
    <source>
        <dbReference type="SAM" id="MobiDB-lite"/>
    </source>
</evidence>
<feature type="region of interest" description="Disordered" evidence="1">
    <location>
        <begin position="56"/>
        <end position="81"/>
    </location>
</feature>
<reference evidence="2" key="1">
    <citation type="journal article" date="2011" name="Plant Physiol.">
        <title>Comprehensive sequence analysis of 24,783 barley full-length cDNAs derived from 12 clone libraries.</title>
        <authorList>
            <person name="Matsumoto T."/>
            <person name="Tanaka T."/>
            <person name="Sakai H."/>
            <person name="Amano N."/>
            <person name="Kanamori H."/>
            <person name="Kurita K."/>
            <person name="Kikuta A."/>
            <person name="Kamiya K."/>
            <person name="Yamamoto M."/>
            <person name="Ikawa H."/>
            <person name="Fujii N."/>
            <person name="Hori K."/>
            <person name="Itoh T."/>
            <person name="Sato K."/>
        </authorList>
    </citation>
    <scope>NUCLEOTIDE SEQUENCE</scope>
</reference>
<evidence type="ECO:0000313" key="2">
    <source>
        <dbReference type="EMBL" id="BAK01138.1"/>
    </source>
</evidence>
<sequence length="113" mass="12206">MFVVQRSCPLVSDNARSDSLVNASVAEEGSVMGMAREKNPRAKVPSSEVMVLPAESGLSGRRRLPDDAQNGNNQNDQQTSQMIVCRGRGSIAVVNYGTGIWKQRTALDNANQN</sequence>
<feature type="compositionally biased region" description="Low complexity" evidence="1">
    <location>
        <begin position="67"/>
        <end position="78"/>
    </location>
</feature>